<dbReference type="InterPro" id="IPR019174">
    <property type="entry name" value="NADH_DH_b-subcmplx_su6"/>
</dbReference>
<proteinExistence type="predicted"/>
<gene>
    <name evidence="1" type="ORF">PXEA_LOCUS31269</name>
</gene>
<dbReference type="Pfam" id="PF09782">
    <property type="entry name" value="NDUF_B6"/>
    <property type="match status" value="1"/>
</dbReference>
<evidence type="ECO:0000313" key="1">
    <source>
        <dbReference type="EMBL" id="VEL37829.1"/>
    </source>
</evidence>
<dbReference type="GO" id="GO:0006120">
    <property type="term" value="P:mitochondrial electron transport, NADH to ubiquinone"/>
    <property type="evidence" value="ECO:0007669"/>
    <property type="project" value="InterPro"/>
</dbReference>
<name>A0A3S5CUE0_9PLAT</name>
<keyword evidence="2" id="KW-1185">Reference proteome</keyword>
<dbReference type="Proteomes" id="UP000784294">
    <property type="component" value="Unassembled WGS sequence"/>
</dbReference>
<comment type="caution">
    <text evidence="1">The sequence shown here is derived from an EMBL/GenBank/DDBJ whole genome shotgun (WGS) entry which is preliminary data.</text>
</comment>
<dbReference type="PANTHER" id="PTHR21106:SF2">
    <property type="entry name" value="NADH DEHYDROGENASE [UBIQUINONE] 1 BETA SUBCOMPLEX SUBUNIT 6"/>
    <property type="match status" value="1"/>
</dbReference>
<dbReference type="PANTHER" id="PTHR21106">
    <property type="entry name" value="NADH DEHYDROGENASE [UBIQUINONE] 1 BETA SUBCOMPLEX SUBUNIT 6"/>
    <property type="match status" value="1"/>
</dbReference>
<accession>A0A3S5CUE0</accession>
<reference evidence="1" key="1">
    <citation type="submission" date="2018-11" db="EMBL/GenBank/DDBJ databases">
        <authorList>
            <consortium name="Pathogen Informatics"/>
        </authorList>
    </citation>
    <scope>NUCLEOTIDE SEQUENCE</scope>
</reference>
<dbReference type="OrthoDB" id="5824032at2759"/>
<dbReference type="EMBL" id="CAAALY010256079">
    <property type="protein sequence ID" value="VEL37829.1"/>
    <property type="molecule type" value="Genomic_DNA"/>
</dbReference>
<dbReference type="GO" id="GO:0005739">
    <property type="term" value="C:mitochondrion"/>
    <property type="evidence" value="ECO:0007669"/>
    <property type="project" value="GOC"/>
</dbReference>
<sequence>MDSGSTSGSVPRTIIDIQKELYRKALYSEAFTKKGSNSYPFNIEPFGPERDRLALPFTDEDRALRKQWLKDQVLSEREPVYVPEYSRVNIFRRLYRMPYDALANVVRPVFGVSVANTFRFCFPKIMGGLTITWLLWYHIKYSGRVRPYFISIFQTWETGLKGIKVYRGSRPVTYPGDPQFPGPSYADDQYALEGFYQRKSFLGEKLVTSGA</sequence>
<dbReference type="AlphaFoldDB" id="A0A3S5CUE0"/>
<protein>
    <submittedName>
        <fullName evidence="1">Uncharacterized protein</fullName>
    </submittedName>
</protein>
<organism evidence="1 2">
    <name type="scientific">Protopolystoma xenopodis</name>
    <dbReference type="NCBI Taxonomy" id="117903"/>
    <lineage>
        <taxon>Eukaryota</taxon>
        <taxon>Metazoa</taxon>
        <taxon>Spiralia</taxon>
        <taxon>Lophotrochozoa</taxon>
        <taxon>Platyhelminthes</taxon>
        <taxon>Monogenea</taxon>
        <taxon>Polyopisthocotylea</taxon>
        <taxon>Polystomatidea</taxon>
        <taxon>Polystomatidae</taxon>
        <taxon>Protopolystoma</taxon>
    </lineage>
</organism>
<evidence type="ECO:0000313" key="2">
    <source>
        <dbReference type="Proteomes" id="UP000784294"/>
    </source>
</evidence>